<dbReference type="PANTHER" id="PTHR31233">
    <property type="entry name" value="BICAUDAL D FAMILY MEMBER"/>
    <property type="match status" value="1"/>
</dbReference>
<name>A0A9D4PHB0_RHISA</name>
<dbReference type="GO" id="GO:0005829">
    <property type="term" value="C:cytosol"/>
    <property type="evidence" value="ECO:0007669"/>
    <property type="project" value="TreeGrafter"/>
</dbReference>
<proteinExistence type="inferred from homology"/>
<evidence type="ECO:0000256" key="3">
    <source>
        <dbReference type="SAM" id="Coils"/>
    </source>
</evidence>
<dbReference type="PANTHER" id="PTHR31233:SF6">
    <property type="entry name" value="PROTEIN BICAUDAL D"/>
    <property type="match status" value="1"/>
</dbReference>
<evidence type="ECO:0000256" key="1">
    <source>
        <dbReference type="ARBA" id="ARBA00010061"/>
    </source>
</evidence>
<comment type="similarity">
    <text evidence="1">Belongs to the BicD family.</text>
</comment>
<comment type="caution">
    <text evidence="4">The sequence shown here is derived from an EMBL/GenBank/DDBJ whole genome shotgun (WGS) entry which is preliminary data.</text>
</comment>
<feature type="coiled-coil region" evidence="3">
    <location>
        <begin position="16"/>
        <end position="78"/>
    </location>
</feature>
<dbReference type="GO" id="GO:0034452">
    <property type="term" value="F:dynactin binding"/>
    <property type="evidence" value="ECO:0007669"/>
    <property type="project" value="TreeGrafter"/>
</dbReference>
<evidence type="ECO:0000313" key="5">
    <source>
        <dbReference type="Proteomes" id="UP000821837"/>
    </source>
</evidence>
<dbReference type="GO" id="GO:0072393">
    <property type="term" value="P:microtubule anchoring at microtubule organizing center"/>
    <property type="evidence" value="ECO:0007669"/>
    <property type="project" value="TreeGrafter"/>
</dbReference>
<dbReference type="GO" id="GO:0070840">
    <property type="term" value="F:dynein complex binding"/>
    <property type="evidence" value="ECO:0007669"/>
    <property type="project" value="InterPro"/>
</dbReference>
<reference evidence="4" key="1">
    <citation type="journal article" date="2020" name="Cell">
        <title>Large-Scale Comparative Analyses of Tick Genomes Elucidate Their Genetic Diversity and Vector Capacities.</title>
        <authorList>
            <consortium name="Tick Genome and Microbiome Consortium (TIGMIC)"/>
            <person name="Jia N."/>
            <person name="Wang J."/>
            <person name="Shi W."/>
            <person name="Du L."/>
            <person name="Sun Y."/>
            <person name="Zhan W."/>
            <person name="Jiang J.F."/>
            <person name="Wang Q."/>
            <person name="Zhang B."/>
            <person name="Ji P."/>
            <person name="Bell-Sakyi L."/>
            <person name="Cui X.M."/>
            <person name="Yuan T.T."/>
            <person name="Jiang B.G."/>
            <person name="Yang W.F."/>
            <person name="Lam T.T."/>
            <person name="Chang Q.C."/>
            <person name="Ding S.J."/>
            <person name="Wang X.J."/>
            <person name="Zhu J.G."/>
            <person name="Ruan X.D."/>
            <person name="Zhao L."/>
            <person name="Wei J.T."/>
            <person name="Ye R.Z."/>
            <person name="Que T.C."/>
            <person name="Du C.H."/>
            <person name="Zhou Y.H."/>
            <person name="Cheng J.X."/>
            <person name="Dai P.F."/>
            <person name="Guo W.B."/>
            <person name="Han X.H."/>
            <person name="Huang E.J."/>
            <person name="Li L.F."/>
            <person name="Wei W."/>
            <person name="Gao Y.C."/>
            <person name="Liu J.Z."/>
            <person name="Shao H.Z."/>
            <person name="Wang X."/>
            <person name="Wang C.C."/>
            <person name="Yang T.C."/>
            <person name="Huo Q.B."/>
            <person name="Li W."/>
            <person name="Chen H.Y."/>
            <person name="Chen S.E."/>
            <person name="Zhou L.G."/>
            <person name="Ni X.B."/>
            <person name="Tian J.H."/>
            <person name="Sheng Y."/>
            <person name="Liu T."/>
            <person name="Pan Y.S."/>
            <person name="Xia L.Y."/>
            <person name="Li J."/>
            <person name="Zhao F."/>
            <person name="Cao W.C."/>
        </authorList>
    </citation>
    <scope>NUCLEOTIDE SEQUENCE</scope>
    <source>
        <strain evidence="4">Rsan-2018</strain>
    </source>
</reference>
<evidence type="ECO:0000313" key="4">
    <source>
        <dbReference type="EMBL" id="KAH7942754.1"/>
    </source>
</evidence>
<dbReference type="Proteomes" id="UP000821837">
    <property type="component" value="Unassembled WGS sequence"/>
</dbReference>
<reference evidence="4" key="2">
    <citation type="submission" date="2021-09" db="EMBL/GenBank/DDBJ databases">
        <authorList>
            <person name="Jia N."/>
            <person name="Wang J."/>
            <person name="Shi W."/>
            <person name="Du L."/>
            <person name="Sun Y."/>
            <person name="Zhan W."/>
            <person name="Jiang J."/>
            <person name="Wang Q."/>
            <person name="Zhang B."/>
            <person name="Ji P."/>
            <person name="Sakyi L.B."/>
            <person name="Cui X."/>
            <person name="Yuan T."/>
            <person name="Jiang B."/>
            <person name="Yang W."/>
            <person name="Lam T.T.-Y."/>
            <person name="Chang Q."/>
            <person name="Ding S."/>
            <person name="Wang X."/>
            <person name="Zhu J."/>
            <person name="Ruan X."/>
            <person name="Zhao L."/>
            <person name="Wei J."/>
            <person name="Que T."/>
            <person name="Du C."/>
            <person name="Cheng J."/>
            <person name="Dai P."/>
            <person name="Han X."/>
            <person name="Huang E."/>
            <person name="Gao Y."/>
            <person name="Liu J."/>
            <person name="Shao H."/>
            <person name="Ye R."/>
            <person name="Li L."/>
            <person name="Wei W."/>
            <person name="Wang X."/>
            <person name="Wang C."/>
            <person name="Huo Q."/>
            <person name="Li W."/>
            <person name="Guo W."/>
            <person name="Chen H."/>
            <person name="Chen S."/>
            <person name="Zhou L."/>
            <person name="Zhou L."/>
            <person name="Ni X."/>
            <person name="Tian J."/>
            <person name="Zhou Y."/>
            <person name="Sheng Y."/>
            <person name="Liu T."/>
            <person name="Pan Y."/>
            <person name="Xia L."/>
            <person name="Li J."/>
            <person name="Zhao F."/>
            <person name="Cao W."/>
        </authorList>
    </citation>
    <scope>NUCLEOTIDE SEQUENCE</scope>
    <source>
        <strain evidence="4">Rsan-2018</strain>
        <tissue evidence="4">Larvae</tissue>
    </source>
</reference>
<dbReference type="InterPro" id="IPR018477">
    <property type="entry name" value="BICD"/>
</dbReference>
<organism evidence="4 5">
    <name type="scientific">Rhipicephalus sanguineus</name>
    <name type="common">Brown dog tick</name>
    <name type="synonym">Ixodes sanguineus</name>
    <dbReference type="NCBI Taxonomy" id="34632"/>
    <lineage>
        <taxon>Eukaryota</taxon>
        <taxon>Metazoa</taxon>
        <taxon>Ecdysozoa</taxon>
        <taxon>Arthropoda</taxon>
        <taxon>Chelicerata</taxon>
        <taxon>Arachnida</taxon>
        <taxon>Acari</taxon>
        <taxon>Parasitiformes</taxon>
        <taxon>Ixodida</taxon>
        <taxon>Ixodoidea</taxon>
        <taxon>Ixodidae</taxon>
        <taxon>Rhipicephalinae</taxon>
        <taxon>Rhipicephalus</taxon>
        <taxon>Rhipicephalus</taxon>
    </lineage>
</organism>
<evidence type="ECO:0000256" key="2">
    <source>
        <dbReference type="ARBA" id="ARBA00023054"/>
    </source>
</evidence>
<gene>
    <name evidence="4" type="ORF">HPB52_000750</name>
</gene>
<dbReference type="GO" id="GO:0070507">
    <property type="term" value="P:regulation of microtubule cytoskeleton organization"/>
    <property type="evidence" value="ECO:0007669"/>
    <property type="project" value="TreeGrafter"/>
</dbReference>
<accession>A0A9D4PHB0</accession>
<dbReference type="GO" id="GO:0005794">
    <property type="term" value="C:Golgi apparatus"/>
    <property type="evidence" value="ECO:0007669"/>
    <property type="project" value="TreeGrafter"/>
</dbReference>
<sequence>MEASAGLKDGDVRAENEALKLELERCHRKLAQYNQKMIQSAQYGLDLLAEKEALQQRCDTTKHEMEILKEALAKAQTSQKVSTTTGIEQEESLLQEFATKEASFSSSLQELKKELKKMGIF</sequence>
<dbReference type="AlphaFoldDB" id="A0A9D4PHB0"/>
<keyword evidence="2 3" id="KW-0175">Coiled coil</keyword>
<dbReference type="VEuPathDB" id="VectorBase:RSAN_044974"/>
<dbReference type="GO" id="GO:0008093">
    <property type="term" value="F:cytoskeletal anchor activity"/>
    <property type="evidence" value="ECO:0007669"/>
    <property type="project" value="InterPro"/>
</dbReference>
<protein>
    <submittedName>
        <fullName evidence="4">Uncharacterized protein</fullName>
    </submittedName>
</protein>
<keyword evidence="5" id="KW-1185">Reference proteome</keyword>
<dbReference type="EMBL" id="JABSTV010001253">
    <property type="protein sequence ID" value="KAH7942754.1"/>
    <property type="molecule type" value="Genomic_DNA"/>
</dbReference>